<dbReference type="FunFam" id="2.40.40.20:FF:000019">
    <property type="entry name" value="DNA-directed RNA polymerase II subunit RPB1"/>
    <property type="match status" value="1"/>
</dbReference>
<name>A0ABD2QBC1_9PLAT</name>
<keyword evidence="14" id="KW-1185">Reference proteome</keyword>
<keyword evidence="5 11" id="KW-0548">Nucleotidyltransferase</keyword>
<dbReference type="Gene3D" id="1.10.132.30">
    <property type="match status" value="1"/>
</dbReference>
<dbReference type="CDD" id="cd02583">
    <property type="entry name" value="RNAP_III_RPC1_N"/>
    <property type="match status" value="1"/>
</dbReference>
<dbReference type="InterPro" id="IPR006592">
    <property type="entry name" value="RNA_pol_N"/>
</dbReference>
<comment type="function">
    <text evidence="11">DNA-dependent RNA polymerase catalyzes the transcription of DNA into RNA using the four ribonucleoside triphosphates as substrates.</text>
</comment>
<dbReference type="PANTHER" id="PTHR48446:SF1">
    <property type="entry name" value="DNA-DIRECTED RNA POLYMERASE SUBUNIT BETA' N-TERMINAL SECTION"/>
    <property type="match status" value="1"/>
</dbReference>
<dbReference type="Pfam" id="PF00623">
    <property type="entry name" value="RNA_pol_Rpb1_2"/>
    <property type="match status" value="1"/>
</dbReference>
<dbReference type="EC" id="2.7.7.6" evidence="11"/>
<evidence type="ECO:0000313" key="13">
    <source>
        <dbReference type="EMBL" id="KAL3316846.1"/>
    </source>
</evidence>
<dbReference type="SMART" id="SM00663">
    <property type="entry name" value="RPOLA_N"/>
    <property type="match status" value="1"/>
</dbReference>
<dbReference type="Gene3D" id="6.10.250.2940">
    <property type="match status" value="1"/>
</dbReference>
<dbReference type="Gene3D" id="6.20.50.80">
    <property type="match status" value="1"/>
</dbReference>
<dbReference type="GO" id="GO:0003899">
    <property type="term" value="F:DNA-directed RNA polymerase activity"/>
    <property type="evidence" value="ECO:0007669"/>
    <property type="project" value="UniProtKB-EC"/>
</dbReference>
<dbReference type="Pfam" id="PF04997">
    <property type="entry name" value="RNA_pol_Rpb1_1"/>
    <property type="match status" value="1"/>
</dbReference>
<dbReference type="SUPFAM" id="SSF64484">
    <property type="entry name" value="beta and beta-prime subunits of DNA dependent RNA-polymerase"/>
    <property type="match status" value="1"/>
</dbReference>
<comment type="catalytic activity">
    <reaction evidence="11">
        <text>RNA(n) + a ribonucleoside 5'-triphosphate = RNA(n+1) + diphosphate</text>
        <dbReference type="Rhea" id="RHEA:21248"/>
        <dbReference type="Rhea" id="RHEA-COMP:14527"/>
        <dbReference type="Rhea" id="RHEA-COMP:17342"/>
        <dbReference type="ChEBI" id="CHEBI:33019"/>
        <dbReference type="ChEBI" id="CHEBI:61557"/>
        <dbReference type="ChEBI" id="CHEBI:140395"/>
        <dbReference type="EC" id="2.7.7.6"/>
    </reaction>
</comment>
<dbReference type="Gene3D" id="1.10.150.390">
    <property type="match status" value="1"/>
</dbReference>
<dbReference type="GO" id="GO:0000428">
    <property type="term" value="C:DNA-directed RNA polymerase complex"/>
    <property type="evidence" value="ECO:0007669"/>
    <property type="project" value="UniProtKB-KW"/>
</dbReference>
<dbReference type="Gene3D" id="3.30.1490.180">
    <property type="entry name" value="RNA polymerase ii"/>
    <property type="match status" value="1"/>
</dbReference>
<comment type="subcellular location">
    <subcellularLocation>
        <location evidence="1">Nucleus</location>
    </subcellularLocation>
</comment>
<evidence type="ECO:0000256" key="7">
    <source>
        <dbReference type="ARBA" id="ARBA00022833"/>
    </source>
</evidence>
<comment type="caution">
    <text evidence="13">The sequence shown here is derived from an EMBL/GenBank/DDBJ whole genome shotgun (WGS) entry which is preliminary data.</text>
</comment>
<dbReference type="Pfam" id="PF04998">
    <property type="entry name" value="RNA_pol_Rpb1_5"/>
    <property type="match status" value="1"/>
</dbReference>
<evidence type="ECO:0000256" key="10">
    <source>
        <dbReference type="ARBA" id="ARBA00023242"/>
    </source>
</evidence>
<sequence length="1393" mass="156152">MKELYHPPDVNKKVTSIKFQLCKESDIYQLSHVKIMKCLLYGEGQNNRQPLNHGLLDPKLGVTKRDEFCITCGLDYQTCVGHWGHIELPVPVFHVGYLWHILKILQSICKKCSRVLLSIEVRQKFIAACSNPNLEYVQKKSIRKVIHKLASKVRACPYCNALNGFVKKGGFSLMLHDAYRYSKSKLEEYTKYFENLNLKPDLVALAKKGITVIRPSEALLLFQRIPIEDLPLLMMPQFSDWSTHPRDLIIRRIPVPPNALRPSVVSDLKSGTNEDDLTQMYQWILAQAATLEEDISEFDQYASLDNLHAEIYRVINSQQNGLPPVQDQKFMRGLMQRLSGKHGRFRGNLLGKRTNYTARTVITPDPNLRIDEVCVPLHCAKLLTYPERVTAFNIDFLRKLIMNGPYKHPGALFVTYKSPKQTGNDNPRNTILPGQALPTSQGSGQVVKRFLASSNIREISAKHLKPGDVVERHLIDGDVVIFNRQPSLHRVSMQAFRTVIKPFRSLRFNPCCCNPFNADFDGDEMNIHLPQTEEARAEAKHLMSSLKNIVSPKNGEPLISPIQDIITAAHMLTLKDVFFTYDKACQIAAQICAKNQTGLPLQLPPPAIVKPVRLWTGKQIFSLTIKPHPKLNININLATAAKSLYTGKDQDLCANDGFIVLKNSQLLCGSLDKKLLAGGSKSSIYYHIFRDYGGSICADAMWRLNRVALYYLAHRGFSIGIGEVTPSVQLMKAKSRIIQNGFSLCEQFIQQYEKNTLTCNPGCSMEVTLESNLSQELSKIRDQAGAACKSELVPSNSPLIMAQCGSKGSFLNISQMIACVGQQIIGGKRVANVLNGRSLIHFRKGSKFPEAKGFVGNSFYSGLTPPEFFFHAMSGREGLTDTAVKTADTGYMQRRLVKFLEDLAINYDGTVRDSDARIVQFRYGSDGYDPLEMETDNFPVDLKKELGNSCAIFPCPEEPSLDANQVAEIVQRNLEAVEPNFFNAVKPFVDSKVLQPLLDQDFRNTAAADDPKTLHFLLQINRITETQLSEFFARVRQKYERSMMEPGTAVGAICGQSIGEPATQMTLKTFHFAGVASMNITQGVPRMREIVNAVGNIKTPLITVELLNPLSAEYARQVKLNIEPTRLADVALCMRHCITPEEVFILIKLDMARLERRLISVSQIVRAITLAKLRKVKIDRVNSSKEVIQVITSEVNRMELVVQALENVVVKGIPGVARAVIQQSDDGRHRIFVEGPKLRELMCVQGVIPEKMTSNNILEVESVLGIEAARRVVMTELISVMEGHGVEVNVRHVMLLADCMTNRGQVFGYQRNGMAKAKNSVLCLASFERTGDHLFEAAYHGQEDKLRGITERIILGNVLRVGSGMCDLICDRYRQDLVLEPRKTILQRILPSS</sequence>
<evidence type="ECO:0000256" key="2">
    <source>
        <dbReference type="ARBA" id="ARBA00006460"/>
    </source>
</evidence>
<dbReference type="InterPro" id="IPR007083">
    <property type="entry name" value="RNA_pol_Rpb1_4"/>
</dbReference>
<evidence type="ECO:0000256" key="9">
    <source>
        <dbReference type="ARBA" id="ARBA00023163"/>
    </source>
</evidence>
<dbReference type="GO" id="GO:0046872">
    <property type="term" value="F:metal ion binding"/>
    <property type="evidence" value="ECO:0007669"/>
    <property type="project" value="UniProtKB-KW"/>
</dbReference>
<evidence type="ECO:0000256" key="1">
    <source>
        <dbReference type="ARBA" id="ARBA00004123"/>
    </source>
</evidence>
<keyword evidence="6" id="KW-0479">Metal-binding</keyword>
<dbReference type="PANTHER" id="PTHR48446">
    <property type="entry name" value="DNA-DIRECTED RNA POLYMERASE SUBUNIT BETA' N-TERMINAL SECTION"/>
    <property type="match status" value="1"/>
</dbReference>
<dbReference type="InterPro" id="IPR007081">
    <property type="entry name" value="RNA_pol_Rpb1_5"/>
</dbReference>
<reference evidence="13 14" key="1">
    <citation type="submission" date="2024-11" db="EMBL/GenBank/DDBJ databases">
        <title>Adaptive evolution of stress response genes in parasites aligns with host niche diversity.</title>
        <authorList>
            <person name="Hahn C."/>
            <person name="Resl P."/>
        </authorList>
    </citation>
    <scope>NUCLEOTIDE SEQUENCE [LARGE SCALE GENOMIC DNA]</scope>
    <source>
        <strain evidence="13">EGGRZ-B1_66</strain>
        <tissue evidence="13">Body</tissue>
    </source>
</reference>
<dbReference type="InterPro" id="IPR015700">
    <property type="entry name" value="RPC1"/>
</dbReference>
<evidence type="ECO:0000313" key="14">
    <source>
        <dbReference type="Proteomes" id="UP001626550"/>
    </source>
</evidence>
<organism evidence="13 14">
    <name type="scientific">Cichlidogyrus casuarinus</name>
    <dbReference type="NCBI Taxonomy" id="1844966"/>
    <lineage>
        <taxon>Eukaryota</taxon>
        <taxon>Metazoa</taxon>
        <taxon>Spiralia</taxon>
        <taxon>Lophotrochozoa</taxon>
        <taxon>Platyhelminthes</taxon>
        <taxon>Monogenea</taxon>
        <taxon>Monopisthocotylea</taxon>
        <taxon>Dactylogyridea</taxon>
        <taxon>Ancyrocephalidae</taxon>
        <taxon>Cichlidogyrus</taxon>
    </lineage>
</organism>
<dbReference type="CDD" id="cd02736">
    <property type="entry name" value="RNAP_III_Rpc1_C"/>
    <property type="match status" value="1"/>
</dbReference>
<dbReference type="Gene3D" id="2.40.40.20">
    <property type="match status" value="1"/>
</dbReference>
<dbReference type="InterPro" id="IPR035697">
    <property type="entry name" value="RNAP_III_RPC1_N"/>
</dbReference>
<keyword evidence="8" id="KW-0460">Magnesium</keyword>
<feature type="domain" description="RNA polymerase N-terminal" evidence="12">
    <location>
        <begin position="246"/>
        <end position="573"/>
    </location>
</feature>
<dbReference type="InterPro" id="IPR044893">
    <property type="entry name" value="RNA_pol_Rpb1_clamp_domain"/>
</dbReference>
<evidence type="ECO:0000256" key="5">
    <source>
        <dbReference type="ARBA" id="ARBA00022695"/>
    </source>
</evidence>
<evidence type="ECO:0000256" key="4">
    <source>
        <dbReference type="ARBA" id="ARBA00022679"/>
    </source>
</evidence>
<dbReference type="Gene3D" id="1.10.274.100">
    <property type="entry name" value="RNA polymerase Rpb1, domain 3"/>
    <property type="match status" value="1"/>
</dbReference>
<dbReference type="Gene3D" id="4.10.860.120">
    <property type="entry name" value="RNA polymerase II, clamp domain"/>
    <property type="match status" value="1"/>
</dbReference>
<proteinExistence type="inferred from homology"/>
<dbReference type="InterPro" id="IPR038120">
    <property type="entry name" value="Rpb1_funnel_sf"/>
</dbReference>
<keyword evidence="3 11" id="KW-0240">DNA-directed RNA polymerase</keyword>
<feature type="non-terminal residue" evidence="13">
    <location>
        <position position="1393"/>
    </location>
</feature>
<dbReference type="EMBL" id="JBJKFK010000473">
    <property type="protein sequence ID" value="KAL3316846.1"/>
    <property type="molecule type" value="Genomic_DNA"/>
</dbReference>
<dbReference type="Pfam" id="PF05000">
    <property type="entry name" value="RNA_pol_Rpb1_4"/>
    <property type="match status" value="1"/>
</dbReference>
<evidence type="ECO:0000256" key="11">
    <source>
        <dbReference type="RuleBase" id="RU004279"/>
    </source>
</evidence>
<keyword evidence="9 11" id="KW-0804">Transcription</keyword>
<gene>
    <name evidence="13" type="primary">POLR3A</name>
    <name evidence="13" type="ORF">Ciccas_004491</name>
</gene>
<dbReference type="InterPro" id="IPR035698">
    <property type="entry name" value="RNAP_III_Rpc1_C"/>
</dbReference>
<dbReference type="InterPro" id="IPR007080">
    <property type="entry name" value="RNA_pol_Rpb1_1"/>
</dbReference>
<keyword evidence="10" id="KW-0539">Nucleus</keyword>
<comment type="similarity">
    <text evidence="2 11">Belongs to the RNA polymerase beta' chain family.</text>
</comment>
<dbReference type="InterPro" id="IPR000722">
    <property type="entry name" value="RNA_pol_asu"/>
</dbReference>
<dbReference type="Proteomes" id="UP001626550">
    <property type="component" value="Unassembled WGS sequence"/>
</dbReference>
<dbReference type="InterPro" id="IPR007066">
    <property type="entry name" value="RNA_pol_Rpb1_3"/>
</dbReference>
<dbReference type="GO" id="GO:0031981">
    <property type="term" value="C:nuclear lumen"/>
    <property type="evidence" value="ECO:0007669"/>
    <property type="project" value="UniProtKB-ARBA"/>
</dbReference>
<dbReference type="InterPro" id="IPR042102">
    <property type="entry name" value="RNA_pol_Rpb1_3_sf"/>
</dbReference>
<keyword evidence="4 11" id="KW-0808">Transferase</keyword>
<dbReference type="Pfam" id="PF04983">
    <property type="entry name" value="RNA_pol_Rpb1_3"/>
    <property type="match status" value="1"/>
</dbReference>
<evidence type="ECO:0000256" key="3">
    <source>
        <dbReference type="ARBA" id="ARBA00022478"/>
    </source>
</evidence>
<evidence type="ECO:0000259" key="12">
    <source>
        <dbReference type="SMART" id="SM00663"/>
    </source>
</evidence>
<protein>
    <recommendedName>
        <fullName evidence="11">DNA-directed RNA polymerase subunit</fullName>
        <ecNumber evidence="11">2.7.7.6</ecNumber>
    </recommendedName>
</protein>
<evidence type="ECO:0000256" key="6">
    <source>
        <dbReference type="ARBA" id="ARBA00022723"/>
    </source>
</evidence>
<accession>A0ABD2QBC1</accession>
<keyword evidence="7" id="KW-0862">Zinc</keyword>
<evidence type="ECO:0000256" key="8">
    <source>
        <dbReference type="ARBA" id="ARBA00022842"/>
    </source>
</evidence>